<organism evidence="2 3">
    <name type="scientific">Caballeronia sordidicola</name>
    <name type="common">Burkholderia sordidicola</name>
    <dbReference type="NCBI Taxonomy" id="196367"/>
    <lineage>
        <taxon>Bacteria</taxon>
        <taxon>Pseudomonadati</taxon>
        <taxon>Pseudomonadota</taxon>
        <taxon>Betaproteobacteria</taxon>
        <taxon>Burkholderiales</taxon>
        <taxon>Burkholderiaceae</taxon>
        <taxon>Caballeronia</taxon>
    </lineage>
</organism>
<evidence type="ECO:0000313" key="2">
    <source>
        <dbReference type="EMBL" id="OTP73191.1"/>
    </source>
</evidence>
<dbReference type="Gene3D" id="3.90.920.10">
    <property type="entry name" value="DNA primase, PRIM domain"/>
    <property type="match status" value="1"/>
</dbReference>
<dbReference type="Pfam" id="PF21686">
    <property type="entry name" value="LigD_Prim-Pol"/>
    <property type="match status" value="1"/>
</dbReference>
<evidence type="ECO:0000313" key="3">
    <source>
        <dbReference type="Proteomes" id="UP000195221"/>
    </source>
</evidence>
<gene>
    <name evidence="2" type="ORF">PAMC26577_18790</name>
</gene>
<comment type="caution">
    <text evidence="2">The sequence shown here is derived from an EMBL/GenBank/DDBJ whole genome shotgun (WGS) entry which is preliminary data.</text>
</comment>
<accession>A0A242MPR6</accession>
<proteinExistence type="predicted"/>
<dbReference type="AlphaFoldDB" id="A0A242MPR6"/>
<sequence>MAKVLPDHFSAVLGPRNRVGKIFIDYLRNSRGASTVAPFSVRARPGLAVSMPIAWDELKDVTGGDQWSMSSALARQRSLNADPWEGYWKTRQGITVAMRRAIGMQR</sequence>
<evidence type="ECO:0000259" key="1">
    <source>
        <dbReference type="Pfam" id="PF21686"/>
    </source>
</evidence>
<protein>
    <submittedName>
        <fullName evidence="2">ATP-dependent DNA ligase clustered with Ku protein, LigD</fullName>
    </submittedName>
</protein>
<dbReference type="InterPro" id="IPR014145">
    <property type="entry name" value="LigD_pol_dom"/>
</dbReference>
<dbReference type="Proteomes" id="UP000195221">
    <property type="component" value="Unassembled WGS sequence"/>
</dbReference>
<dbReference type="InterPro" id="IPR052171">
    <property type="entry name" value="NHEJ_LigD"/>
</dbReference>
<dbReference type="PANTHER" id="PTHR42705:SF2">
    <property type="entry name" value="BIFUNCTIONAL NON-HOMOLOGOUS END JOINING PROTEIN LIGD"/>
    <property type="match status" value="1"/>
</dbReference>
<keyword evidence="2" id="KW-0436">Ligase</keyword>
<reference evidence="2 3" key="1">
    <citation type="submission" date="2017-03" db="EMBL/GenBank/DDBJ databases">
        <title>Genome analysis of strain PAMC 26577.</title>
        <authorList>
            <person name="Oh H.-M."/>
            <person name="Yang J.-A."/>
        </authorList>
    </citation>
    <scope>NUCLEOTIDE SEQUENCE [LARGE SCALE GENOMIC DNA]</scope>
    <source>
        <strain evidence="2 3">PAMC 26577</strain>
    </source>
</reference>
<dbReference type="PANTHER" id="PTHR42705">
    <property type="entry name" value="BIFUNCTIONAL NON-HOMOLOGOUS END JOINING PROTEIN LIGD"/>
    <property type="match status" value="1"/>
</dbReference>
<name>A0A242MPR6_CABSO</name>
<dbReference type="GO" id="GO:0016874">
    <property type="term" value="F:ligase activity"/>
    <property type="evidence" value="ECO:0007669"/>
    <property type="project" value="UniProtKB-KW"/>
</dbReference>
<dbReference type="EMBL" id="NBTZ01000078">
    <property type="protein sequence ID" value="OTP73191.1"/>
    <property type="molecule type" value="Genomic_DNA"/>
</dbReference>
<feature type="domain" description="DNA ligase D polymerase" evidence="1">
    <location>
        <begin position="1"/>
        <end position="84"/>
    </location>
</feature>